<dbReference type="PANTHER" id="PTHR43415:SF3">
    <property type="entry name" value="GNAT-FAMILY ACETYLTRANSFERASE"/>
    <property type="match status" value="1"/>
</dbReference>
<dbReference type="PANTHER" id="PTHR43415">
    <property type="entry name" value="SPERMIDINE N(1)-ACETYLTRANSFERASE"/>
    <property type="match status" value="1"/>
</dbReference>
<dbReference type="AlphaFoldDB" id="A0AAN7ZWD0"/>
<name>A0AAN7ZWD0_9PEZI</name>
<dbReference type="InterPro" id="IPR016181">
    <property type="entry name" value="Acyl_CoA_acyltransferase"/>
</dbReference>
<evidence type="ECO:0000313" key="2">
    <source>
        <dbReference type="EMBL" id="KAK5692595.1"/>
    </source>
</evidence>
<sequence>MALVCSSSGVSKQRDAFKLTEPFRSARLIYRAAEPEELEDQKFFTKVQQEPLSYQNANVRLSKPQSSKSGKDYLKFVAEEALIGVIICLPASEEGASHTPIGIIHLDKLAPHITHHRFAEIGLEIVTAYQGQGYGSEAIRWVLQFAFLTAGLHRVEIRAVGYNPGAVRLYERLGFKREGLIRERLWFGGKWWDEVQLGMLDSDWKALQGKHPE</sequence>
<dbReference type="PROSITE" id="PS51186">
    <property type="entry name" value="GNAT"/>
    <property type="match status" value="1"/>
</dbReference>
<dbReference type="EMBL" id="JAVRQU010000019">
    <property type="protein sequence ID" value="KAK5692595.1"/>
    <property type="molecule type" value="Genomic_DNA"/>
</dbReference>
<dbReference type="InterPro" id="IPR000182">
    <property type="entry name" value="GNAT_dom"/>
</dbReference>
<gene>
    <name evidence="2" type="ORF">LTR97_010906</name>
</gene>
<dbReference type="Gene3D" id="3.40.630.30">
    <property type="match status" value="1"/>
</dbReference>
<comment type="caution">
    <text evidence="2">The sequence shown here is derived from an EMBL/GenBank/DDBJ whole genome shotgun (WGS) entry which is preliminary data.</text>
</comment>
<dbReference type="Proteomes" id="UP001310594">
    <property type="component" value="Unassembled WGS sequence"/>
</dbReference>
<accession>A0AAN7ZWD0</accession>
<reference evidence="2" key="1">
    <citation type="submission" date="2023-08" db="EMBL/GenBank/DDBJ databases">
        <title>Black Yeasts Isolated from many extreme environments.</title>
        <authorList>
            <person name="Coleine C."/>
            <person name="Stajich J.E."/>
            <person name="Selbmann L."/>
        </authorList>
    </citation>
    <scope>NUCLEOTIDE SEQUENCE</scope>
    <source>
        <strain evidence="2">CCFEE 5810</strain>
    </source>
</reference>
<organism evidence="2 3">
    <name type="scientific">Elasticomyces elasticus</name>
    <dbReference type="NCBI Taxonomy" id="574655"/>
    <lineage>
        <taxon>Eukaryota</taxon>
        <taxon>Fungi</taxon>
        <taxon>Dikarya</taxon>
        <taxon>Ascomycota</taxon>
        <taxon>Pezizomycotina</taxon>
        <taxon>Dothideomycetes</taxon>
        <taxon>Dothideomycetidae</taxon>
        <taxon>Mycosphaerellales</taxon>
        <taxon>Teratosphaeriaceae</taxon>
        <taxon>Elasticomyces</taxon>
    </lineage>
</organism>
<feature type="domain" description="N-acetyltransferase" evidence="1">
    <location>
        <begin position="28"/>
        <end position="198"/>
    </location>
</feature>
<evidence type="ECO:0000313" key="3">
    <source>
        <dbReference type="Proteomes" id="UP001310594"/>
    </source>
</evidence>
<dbReference type="SUPFAM" id="SSF55729">
    <property type="entry name" value="Acyl-CoA N-acyltransferases (Nat)"/>
    <property type="match status" value="1"/>
</dbReference>
<proteinExistence type="predicted"/>
<dbReference type="GO" id="GO:0016747">
    <property type="term" value="F:acyltransferase activity, transferring groups other than amino-acyl groups"/>
    <property type="evidence" value="ECO:0007669"/>
    <property type="project" value="InterPro"/>
</dbReference>
<dbReference type="Pfam" id="PF13302">
    <property type="entry name" value="Acetyltransf_3"/>
    <property type="match status" value="1"/>
</dbReference>
<protein>
    <recommendedName>
        <fullName evidence="1">N-acetyltransferase domain-containing protein</fullName>
    </recommendedName>
</protein>
<evidence type="ECO:0000259" key="1">
    <source>
        <dbReference type="PROSITE" id="PS51186"/>
    </source>
</evidence>